<dbReference type="EMBL" id="CP052909">
    <property type="protein sequence ID" value="QNJ98645.1"/>
    <property type="molecule type" value="Genomic_DNA"/>
</dbReference>
<accession>A0A7G8PWC9</accession>
<gene>
    <name evidence="1" type="ORF">ALE3EI_2098</name>
</gene>
<sequence length="108" mass="12233">MTQNEKINKLFITFFLIGILLFPSAVQVIHSVEGHEHNVCSDFSTHVHENKTDCELCHFHYAPFEYRFSAITEGVEIFTITALDSNYQFLSGNFTAPNTPLRGPPVLS</sequence>
<proteinExistence type="predicted"/>
<reference evidence="1 2" key="1">
    <citation type="submission" date="2020-04" db="EMBL/GenBank/DDBJ databases">
        <title>Genome sequence of Altibacter aquimarinus strain ALE3EI.</title>
        <authorList>
            <person name="Oh H.-M."/>
            <person name="Jang D."/>
        </authorList>
    </citation>
    <scope>NUCLEOTIDE SEQUENCE [LARGE SCALE GENOMIC DNA]</scope>
    <source>
        <strain evidence="1 2">ALE3EI</strain>
    </source>
</reference>
<name>A0A7G8PWC9_9FLAO</name>
<keyword evidence="2" id="KW-1185">Reference proteome</keyword>
<protein>
    <submittedName>
        <fullName evidence="1">Uncharacterized protein</fullName>
    </submittedName>
</protein>
<evidence type="ECO:0000313" key="1">
    <source>
        <dbReference type="EMBL" id="QNJ98645.1"/>
    </source>
</evidence>
<dbReference type="RefSeq" id="WP_186988463.1">
    <property type="nucleotide sequence ID" value="NZ_CP052909.1"/>
</dbReference>
<organism evidence="1 2">
    <name type="scientific">Constantimarinum furrinae</name>
    <dbReference type="NCBI Taxonomy" id="2562285"/>
    <lineage>
        <taxon>Bacteria</taxon>
        <taxon>Pseudomonadati</taxon>
        <taxon>Bacteroidota</taxon>
        <taxon>Flavobacteriia</taxon>
        <taxon>Flavobacteriales</taxon>
        <taxon>Flavobacteriaceae</taxon>
        <taxon>Altibacter/Constantimarinum group</taxon>
        <taxon>Constantimarinum</taxon>
    </lineage>
</organism>
<dbReference type="KEGG" id="alti:ALE3EI_2098"/>
<evidence type="ECO:0000313" key="2">
    <source>
        <dbReference type="Proteomes" id="UP000515514"/>
    </source>
</evidence>
<dbReference type="AlphaFoldDB" id="A0A7G8PWC9"/>
<dbReference type="Proteomes" id="UP000515514">
    <property type="component" value="Chromosome"/>
</dbReference>